<organism evidence="10 11">
    <name type="scientific">Carex littledalei</name>
    <dbReference type="NCBI Taxonomy" id="544730"/>
    <lineage>
        <taxon>Eukaryota</taxon>
        <taxon>Viridiplantae</taxon>
        <taxon>Streptophyta</taxon>
        <taxon>Embryophyta</taxon>
        <taxon>Tracheophyta</taxon>
        <taxon>Spermatophyta</taxon>
        <taxon>Magnoliopsida</taxon>
        <taxon>Liliopsida</taxon>
        <taxon>Poales</taxon>
        <taxon>Cyperaceae</taxon>
        <taxon>Cyperoideae</taxon>
        <taxon>Cariceae</taxon>
        <taxon>Carex</taxon>
        <taxon>Carex subgen. Euthyceras</taxon>
    </lineage>
</organism>
<evidence type="ECO:0000256" key="5">
    <source>
        <dbReference type="ARBA" id="ARBA00023187"/>
    </source>
</evidence>
<dbReference type="InterPro" id="IPR035920">
    <property type="entry name" value="YhbY-like_sf"/>
</dbReference>
<evidence type="ECO:0000256" key="4">
    <source>
        <dbReference type="ARBA" id="ARBA00022946"/>
    </source>
</evidence>
<comment type="caution">
    <text evidence="10">The sequence shown here is derived from an EMBL/GenBank/DDBJ whole genome shotgun (WGS) entry which is preliminary data.</text>
</comment>
<dbReference type="Gene3D" id="3.30.110.60">
    <property type="entry name" value="YhbY-like"/>
    <property type="match status" value="2"/>
</dbReference>
<evidence type="ECO:0000313" key="11">
    <source>
        <dbReference type="Proteomes" id="UP000623129"/>
    </source>
</evidence>
<feature type="region of interest" description="Disordered" evidence="8">
    <location>
        <begin position="1"/>
        <end position="60"/>
    </location>
</feature>
<feature type="domain" description="CRM" evidence="9">
    <location>
        <begin position="284"/>
        <end position="380"/>
    </location>
</feature>
<evidence type="ECO:0000256" key="8">
    <source>
        <dbReference type="SAM" id="MobiDB-lite"/>
    </source>
</evidence>
<evidence type="ECO:0000256" key="3">
    <source>
        <dbReference type="ARBA" id="ARBA00022884"/>
    </source>
</evidence>
<feature type="compositionally biased region" description="Basic and acidic residues" evidence="8">
    <location>
        <begin position="559"/>
        <end position="568"/>
    </location>
</feature>
<evidence type="ECO:0000313" key="10">
    <source>
        <dbReference type="EMBL" id="KAF3339691.1"/>
    </source>
</evidence>
<dbReference type="PANTHER" id="PTHR46247">
    <property type="entry name" value="CRS2-ASSOCIATED FACTOR 1, CHLOROPLASTIC"/>
    <property type="match status" value="1"/>
</dbReference>
<feature type="compositionally biased region" description="Low complexity" evidence="8">
    <location>
        <begin position="440"/>
        <end position="449"/>
    </location>
</feature>
<reference evidence="10" key="1">
    <citation type="submission" date="2020-01" db="EMBL/GenBank/DDBJ databases">
        <title>Genome sequence of Kobresia littledalei, the first chromosome-level genome in the family Cyperaceae.</title>
        <authorList>
            <person name="Qu G."/>
        </authorList>
    </citation>
    <scope>NUCLEOTIDE SEQUENCE</scope>
    <source>
        <strain evidence="10">C.B.Clarke</strain>
        <tissue evidence="10">Leaf</tissue>
    </source>
</reference>
<feature type="domain" description="CRM" evidence="9">
    <location>
        <begin position="166"/>
        <end position="262"/>
    </location>
</feature>
<evidence type="ECO:0000256" key="2">
    <source>
        <dbReference type="ARBA" id="ARBA00022737"/>
    </source>
</evidence>
<dbReference type="InterPro" id="IPR044599">
    <property type="entry name" value="CAF1P_plant"/>
</dbReference>
<dbReference type="PROSITE" id="PS51295">
    <property type="entry name" value="CRM"/>
    <property type="match status" value="2"/>
</dbReference>
<keyword evidence="4" id="KW-0809">Transit peptide</keyword>
<accession>A0A833RID5</accession>
<dbReference type="SUPFAM" id="SSF75471">
    <property type="entry name" value="YhbY-like"/>
    <property type="match status" value="2"/>
</dbReference>
<keyword evidence="5" id="KW-0508">mRNA splicing</keyword>
<keyword evidence="2" id="KW-0677">Repeat</keyword>
<dbReference type="FunFam" id="3.30.110.60:FF:000002">
    <property type="entry name" value="CRS2-associated factor 1, chloroplastic"/>
    <property type="match status" value="2"/>
</dbReference>
<dbReference type="Pfam" id="PF01985">
    <property type="entry name" value="CRS1_YhbY"/>
    <property type="match status" value="2"/>
</dbReference>
<proteinExistence type="predicted"/>
<dbReference type="GO" id="GO:1990904">
    <property type="term" value="C:ribonucleoprotein complex"/>
    <property type="evidence" value="ECO:0007669"/>
    <property type="project" value="UniProtKB-KW"/>
</dbReference>
<gene>
    <name evidence="10" type="ORF">FCM35_KLT15462</name>
</gene>
<dbReference type="EMBL" id="SWLB01000003">
    <property type="protein sequence ID" value="KAF3339691.1"/>
    <property type="molecule type" value="Genomic_DNA"/>
</dbReference>
<feature type="region of interest" description="Disordered" evidence="8">
    <location>
        <begin position="522"/>
        <end position="580"/>
    </location>
</feature>
<dbReference type="PANTHER" id="PTHR46247:SF1">
    <property type="entry name" value="CRS2-ASSOCIATED FACTOR 1, CHLOROPLASTIC"/>
    <property type="match status" value="1"/>
</dbReference>
<evidence type="ECO:0000256" key="7">
    <source>
        <dbReference type="PROSITE-ProRule" id="PRU00626"/>
    </source>
</evidence>
<feature type="region of interest" description="Disordered" evidence="8">
    <location>
        <begin position="376"/>
        <end position="397"/>
    </location>
</feature>
<feature type="region of interest" description="Disordered" evidence="8">
    <location>
        <begin position="98"/>
        <end position="153"/>
    </location>
</feature>
<evidence type="ECO:0000256" key="1">
    <source>
        <dbReference type="ARBA" id="ARBA00022664"/>
    </source>
</evidence>
<keyword evidence="1" id="KW-0507">mRNA processing</keyword>
<dbReference type="GO" id="GO:0006397">
    <property type="term" value="P:mRNA processing"/>
    <property type="evidence" value="ECO:0007669"/>
    <property type="project" value="UniProtKB-KW"/>
</dbReference>
<dbReference type="InterPro" id="IPR001890">
    <property type="entry name" value="RNA-binding_CRM"/>
</dbReference>
<dbReference type="Proteomes" id="UP000623129">
    <property type="component" value="Unassembled WGS sequence"/>
</dbReference>
<feature type="compositionally biased region" description="Polar residues" evidence="8">
    <location>
        <begin position="376"/>
        <end position="389"/>
    </location>
</feature>
<protein>
    <submittedName>
        <fullName evidence="10">CRS2-associated factor 1</fullName>
    </submittedName>
</protein>
<evidence type="ECO:0000256" key="6">
    <source>
        <dbReference type="ARBA" id="ARBA00023274"/>
    </source>
</evidence>
<name>A0A833RID5_9POAL</name>
<evidence type="ECO:0000259" key="9">
    <source>
        <dbReference type="PROSITE" id="PS51295"/>
    </source>
</evidence>
<keyword evidence="6" id="KW-0687">Ribonucleoprotein</keyword>
<feature type="region of interest" description="Disordered" evidence="8">
    <location>
        <begin position="440"/>
        <end position="468"/>
    </location>
</feature>
<feature type="compositionally biased region" description="Polar residues" evidence="8">
    <location>
        <begin position="1"/>
        <end position="34"/>
    </location>
</feature>
<dbReference type="GO" id="GO:0003723">
    <property type="term" value="F:RNA binding"/>
    <property type="evidence" value="ECO:0007669"/>
    <property type="project" value="UniProtKB-UniRule"/>
</dbReference>
<dbReference type="GO" id="GO:0000373">
    <property type="term" value="P:Group II intron splicing"/>
    <property type="evidence" value="ECO:0007669"/>
    <property type="project" value="InterPro"/>
</dbReference>
<dbReference type="SMART" id="SM01103">
    <property type="entry name" value="CRS1_YhbY"/>
    <property type="match status" value="2"/>
</dbReference>
<sequence>MPTRNPSTNAAAPQSRSTPGRFSQYSKSQPNLTKSDLDHPAFKQVKPRSYPPPDGEEAIRVTEKGITYKLKDAPFEFQYSYTETPKVKPVALREPAFLPFGPKETPRPWTGRAPLPPSKKKLPEFDSFNPPRGKKGVKPVQSPGPFLAGSGGPRYHAASREEILGEPLTKEEIGELIKGCLRTRRQLHMGRDGFTHNMLENIHAHWKRRRVCKIKCIGVCTVDLDNVCHHLEEKTGGKVIHRQGGVIFLFRGRNYNYKTRPRYPLMLWRPVSPVYPRLVKRVPDGLTLKEANDLRKRGRDIPPICKLGKNGVYNKLVKQIREAFEVCELVRVNCKGMNRSDYKKIGAKLQDLVPCVLLSFAFEHILMWRGRDWKSSLDSPESNGHDQVTSSSANNSDAISSMVDEVVNANMPMESSAESTEDAQSFSEGKFDTCSDAISANSAESAQSSSDEDAKESPSTTITEVEPKTESKYLEGVRLLLNQAIENGIAASLSEFEYPDADIVYQRSVEFAKTARPGPTYQVRNRKKESKGSDSKKHAVRESDEEGEQIENTLVPVISEKRGGDLKKGSSNRRKDKTDQLLEVIPSVFPHGSLRVDELAKLLS</sequence>
<keyword evidence="11" id="KW-1185">Reference proteome</keyword>
<feature type="compositionally biased region" description="Basic and acidic residues" evidence="8">
    <location>
        <begin position="530"/>
        <end position="542"/>
    </location>
</feature>
<keyword evidence="3 7" id="KW-0694">RNA-binding</keyword>
<dbReference type="OrthoDB" id="2021019at2759"/>
<dbReference type="AlphaFoldDB" id="A0A833RID5"/>